<keyword evidence="1" id="KW-0472">Membrane</keyword>
<accession>A0A6J5MN85</accession>
<sequence length="72" mass="7527">MQPNWLGQINSMQARAIIIRMALAGTVTALGVLSQHLDSIIATTSPLGMALAFGIAQAIYYLNSGQTPPAEG</sequence>
<protein>
    <submittedName>
        <fullName evidence="2">Uncharacterized protein</fullName>
    </submittedName>
</protein>
<evidence type="ECO:0000256" key="1">
    <source>
        <dbReference type="SAM" id="Phobius"/>
    </source>
</evidence>
<proteinExistence type="predicted"/>
<keyword evidence="1" id="KW-0812">Transmembrane</keyword>
<gene>
    <name evidence="2" type="ORF">UFOVP517_29</name>
</gene>
<dbReference type="EMBL" id="LR796489">
    <property type="protein sequence ID" value="CAB4147471.1"/>
    <property type="molecule type" value="Genomic_DNA"/>
</dbReference>
<name>A0A6J5MN85_9CAUD</name>
<feature type="transmembrane region" description="Helical" evidence="1">
    <location>
        <begin position="40"/>
        <end position="62"/>
    </location>
</feature>
<evidence type="ECO:0000313" key="2">
    <source>
        <dbReference type="EMBL" id="CAB4147471.1"/>
    </source>
</evidence>
<reference evidence="2" key="1">
    <citation type="submission" date="2020-04" db="EMBL/GenBank/DDBJ databases">
        <authorList>
            <person name="Chiriac C."/>
            <person name="Salcher M."/>
            <person name="Ghai R."/>
            <person name="Kavagutti S V."/>
        </authorList>
    </citation>
    <scope>NUCLEOTIDE SEQUENCE</scope>
</reference>
<feature type="transmembrane region" description="Helical" evidence="1">
    <location>
        <begin position="12"/>
        <end position="33"/>
    </location>
</feature>
<keyword evidence="1" id="KW-1133">Transmembrane helix</keyword>
<organism evidence="2">
    <name type="scientific">uncultured Caudovirales phage</name>
    <dbReference type="NCBI Taxonomy" id="2100421"/>
    <lineage>
        <taxon>Viruses</taxon>
        <taxon>Duplodnaviria</taxon>
        <taxon>Heunggongvirae</taxon>
        <taxon>Uroviricota</taxon>
        <taxon>Caudoviricetes</taxon>
        <taxon>Peduoviridae</taxon>
        <taxon>Maltschvirus</taxon>
        <taxon>Maltschvirus maltsch</taxon>
    </lineage>
</organism>